<evidence type="ECO:0000256" key="3">
    <source>
        <dbReference type="ARBA" id="ARBA00008750"/>
    </source>
</evidence>
<keyword evidence="12" id="KW-0511">Multifunctional enzyme</keyword>
<evidence type="ECO:0000256" key="9">
    <source>
        <dbReference type="ARBA" id="ARBA00023140"/>
    </source>
</evidence>
<dbReference type="PANTHER" id="PTHR23309">
    <property type="entry name" value="3-HYDROXYACYL-COA DEHYROGENASE"/>
    <property type="match status" value="1"/>
</dbReference>
<reference evidence="17 18" key="1">
    <citation type="submission" date="2016-12" db="EMBL/GenBank/DDBJ databases">
        <authorList>
            <person name="Song W.-J."/>
            <person name="Kurnit D.M."/>
        </authorList>
    </citation>
    <scope>NUCLEOTIDE SEQUENCE [LARGE SCALE GENOMIC DNA]</scope>
    <source>
        <strain evidence="17 18">IMCC3135</strain>
    </source>
</reference>
<dbReference type="FunFam" id="3.40.50.720:FF:000009">
    <property type="entry name" value="Fatty oxidation complex, alpha subunit"/>
    <property type="match status" value="1"/>
</dbReference>
<accession>A0A2Z2NZA9</accession>
<evidence type="ECO:0000256" key="14">
    <source>
        <dbReference type="RuleBase" id="RU003707"/>
    </source>
</evidence>
<evidence type="ECO:0000256" key="8">
    <source>
        <dbReference type="ARBA" id="ARBA00023098"/>
    </source>
</evidence>
<sequence length="698" mass="75002">MSEPVTYINDQGVALITIANPPVNALSQRVRAGLLAAVQQFGADDSAQVAVILGEGRLFIGGADISEFGKPPQAPSLPDVINAIESCDKPVVAAVHGAALGGGFEVALGAHYRIAGADARFGLPEVKLGLLPGAGGTQRLPRLVGVEQALTMITSGTPISAAQALEHAVVEQVFDDSNMRQQGLDFARKLQQQGAPVRRTGELPRPAGDAALLQEWRTRLERSARGEVAALVALDAVSAATRLDLVEGLAEERRLFLSLMDTPQRAGLIHAFFAERQVAKLPELAGLESMKIEHIGVVGGGTMGAGIATSALLSGLQVTLVERDQEAADKARNTITGYLAAAIKRGKLNEVQRETILNDRLATVPDYNALADADLIIEAVFESMEVKQSVFKTLDSVAKPGAILATNTSYLDINEIASITARPESVIGLHFFSPAHVMKLLEVVVAERTAPERVASAFILAKRLGKTAVRAGVCDGFIGNRLLSHYRTAADHMLLDGASPYQIDKALKAYGFAMGPYAVADLAGLDIGYATRQRKAADAHPRDRYPAWADELFHLGRLGQKTGKGYYLYPEGSRQGVEDPEVEALVAKARQQAGINPRTFTDEEIVSRYMAAMINEGARVLEEGIAQRPLDIDVVLLYGYGFPRWRGGPMHTADQRGLKAVLADIQRFAEEDDHFWQAAPLLEKLVEQDSNFASLNHP</sequence>
<proteinExistence type="inferred from homology"/>
<keyword evidence="18" id="KW-1185">Reference proteome</keyword>
<dbReference type="Gene3D" id="3.40.50.720">
    <property type="entry name" value="NAD(P)-binding Rossmann-like Domain"/>
    <property type="match status" value="1"/>
</dbReference>
<comment type="subcellular location">
    <subcellularLocation>
        <location evidence="1">Peroxisome</location>
    </subcellularLocation>
</comment>
<dbReference type="InterPro" id="IPR029045">
    <property type="entry name" value="ClpP/crotonase-like_dom_sf"/>
</dbReference>
<dbReference type="RefSeq" id="WP_088918375.1">
    <property type="nucleotide sequence ID" value="NZ_CP018632.1"/>
</dbReference>
<dbReference type="GO" id="GO:0070403">
    <property type="term" value="F:NAD+ binding"/>
    <property type="evidence" value="ECO:0007669"/>
    <property type="project" value="InterPro"/>
</dbReference>
<evidence type="ECO:0000256" key="6">
    <source>
        <dbReference type="ARBA" id="ARBA00023002"/>
    </source>
</evidence>
<dbReference type="SUPFAM" id="SSF48179">
    <property type="entry name" value="6-phosphogluconate dehydrogenase C-terminal domain-like"/>
    <property type="match status" value="2"/>
</dbReference>
<evidence type="ECO:0000256" key="1">
    <source>
        <dbReference type="ARBA" id="ARBA00004275"/>
    </source>
</evidence>
<comment type="similarity">
    <text evidence="14">Belongs to the enoyl-CoA hydratase/isomerase family.</text>
</comment>
<dbReference type="PANTHER" id="PTHR23309:SF51">
    <property type="entry name" value="3-HYDROXYACYL-COA DEHYDROGENASE-RELATED"/>
    <property type="match status" value="1"/>
</dbReference>
<evidence type="ECO:0000256" key="5">
    <source>
        <dbReference type="ARBA" id="ARBA00022963"/>
    </source>
</evidence>
<feature type="domain" description="3-hydroxyacyl-CoA dehydrogenase C-terminal" evidence="15">
    <location>
        <begin position="476"/>
        <end position="569"/>
    </location>
</feature>
<dbReference type="GO" id="GO:0006635">
    <property type="term" value="P:fatty acid beta-oxidation"/>
    <property type="evidence" value="ECO:0007669"/>
    <property type="project" value="UniProtKB-UniPathway"/>
</dbReference>
<dbReference type="KEGG" id="gai:IMCC3135_15265"/>
<dbReference type="GO" id="GO:0003857">
    <property type="term" value="F:(3S)-3-hydroxyacyl-CoA dehydrogenase (NAD+) activity"/>
    <property type="evidence" value="ECO:0007669"/>
    <property type="project" value="UniProtKB-EC"/>
</dbReference>
<comment type="similarity">
    <text evidence="3">In the N-terminal section; belongs to the enoyl-CoA hydratase/isomerase family.</text>
</comment>
<evidence type="ECO:0000259" key="16">
    <source>
        <dbReference type="Pfam" id="PF02737"/>
    </source>
</evidence>
<keyword evidence="11" id="KW-0456">Lyase</keyword>
<dbReference type="PROSITE" id="PS00166">
    <property type="entry name" value="ENOYL_COA_HYDRATASE"/>
    <property type="match status" value="1"/>
</dbReference>
<evidence type="ECO:0000256" key="7">
    <source>
        <dbReference type="ARBA" id="ARBA00023027"/>
    </source>
</evidence>
<dbReference type="AlphaFoldDB" id="A0A2Z2NZA9"/>
<dbReference type="UniPathway" id="UPA00659"/>
<dbReference type="InterPro" id="IPR006176">
    <property type="entry name" value="3-OHacyl-CoA_DH_NAD-bd"/>
</dbReference>
<comment type="pathway">
    <text evidence="2">Lipid metabolism; fatty acid beta-oxidation.</text>
</comment>
<dbReference type="OrthoDB" id="5389341at2"/>
<organism evidence="17 18">
    <name type="scientific">Granulosicoccus antarcticus IMCC3135</name>
    <dbReference type="NCBI Taxonomy" id="1192854"/>
    <lineage>
        <taxon>Bacteria</taxon>
        <taxon>Pseudomonadati</taxon>
        <taxon>Pseudomonadota</taxon>
        <taxon>Gammaproteobacteria</taxon>
        <taxon>Chromatiales</taxon>
        <taxon>Granulosicoccaceae</taxon>
        <taxon>Granulosicoccus</taxon>
    </lineage>
</organism>
<keyword evidence="5" id="KW-0442">Lipid degradation</keyword>
<evidence type="ECO:0000256" key="12">
    <source>
        <dbReference type="ARBA" id="ARBA00023268"/>
    </source>
</evidence>
<evidence type="ECO:0000256" key="2">
    <source>
        <dbReference type="ARBA" id="ARBA00005005"/>
    </source>
</evidence>
<dbReference type="FunFam" id="1.10.1040.50:FF:000006">
    <property type="entry name" value="Peroxisomal bifunctional enzyme"/>
    <property type="match status" value="1"/>
</dbReference>
<dbReference type="InterPro" id="IPR008927">
    <property type="entry name" value="6-PGluconate_DH-like_C_sf"/>
</dbReference>
<keyword evidence="8" id="KW-0443">Lipid metabolism</keyword>
<evidence type="ECO:0000256" key="10">
    <source>
        <dbReference type="ARBA" id="ARBA00023235"/>
    </source>
</evidence>
<keyword evidence="4" id="KW-0276">Fatty acid metabolism</keyword>
<dbReference type="InterPro" id="IPR006108">
    <property type="entry name" value="3HC_DH_C"/>
</dbReference>
<dbReference type="InterPro" id="IPR018376">
    <property type="entry name" value="Enoyl-CoA_hyd/isom_CS"/>
</dbReference>
<dbReference type="InterPro" id="IPR001753">
    <property type="entry name" value="Enoyl-CoA_hydra/iso"/>
</dbReference>
<dbReference type="Proteomes" id="UP000250079">
    <property type="component" value="Chromosome"/>
</dbReference>
<keyword evidence="7" id="KW-0520">NAD</keyword>
<evidence type="ECO:0000256" key="4">
    <source>
        <dbReference type="ARBA" id="ARBA00022832"/>
    </source>
</evidence>
<dbReference type="Pfam" id="PF00725">
    <property type="entry name" value="3HCDH"/>
    <property type="match status" value="2"/>
</dbReference>
<name>A0A2Z2NZA9_9GAMM</name>
<keyword evidence="6" id="KW-0560">Oxidoreductase</keyword>
<feature type="domain" description="3-hydroxyacyl-CoA dehydrogenase NAD binding" evidence="16">
    <location>
        <begin position="294"/>
        <end position="471"/>
    </location>
</feature>
<evidence type="ECO:0000313" key="17">
    <source>
        <dbReference type="EMBL" id="ASJ73137.1"/>
    </source>
</evidence>
<dbReference type="SUPFAM" id="SSF52096">
    <property type="entry name" value="ClpP/crotonase"/>
    <property type="match status" value="1"/>
</dbReference>
<dbReference type="Pfam" id="PF02737">
    <property type="entry name" value="3HCDH_N"/>
    <property type="match status" value="1"/>
</dbReference>
<dbReference type="GO" id="GO:0004300">
    <property type="term" value="F:enoyl-CoA hydratase activity"/>
    <property type="evidence" value="ECO:0007669"/>
    <property type="project" value="UniProtKB-ARBA"/>
</dbReference>
<dbReference type="Pfam" id="PF00378">
    <property type="entry name" value="ECH_1"/>
    <property type="match status" value="1"/>
</dbReference>
<evidence type="ECO:0000259" key="15">
    <source>
        <dbReference type="Pfam" id="PF00725"/>
    </source>
</evidence>
<dbReference type="EMBL" id="CP018632">
    <property type="protein sequence ID" value="ASJ73137.1"/>
    <property type="molecule type" value="Genomic_DNA"/>
</dbReference>
<protein>
    <submittedName>
        <fullName evidence="17">Fatty acid oxidation complex subunit alpha</fullName>
    </submittedName>
</protein>
<evidence type="ECO:0000256" key="11">
    <source>
        <dbReference type="ARBA" id="ARBA00023239"/>
    </source>
</evidence>
<dbReference type="Gene3D" id="1.10.1040.50">
    <property type="match status" value="1"/>
</dbReference>
<dbReference type="CDD" id="cd06558">
    <property type="entry name" value="crotonase-like"/>
    <property type="match status" value="1"/>
</dbReference>
<feature type="domain" description="3-hydroxyacyl-CoA dehydrogenase C-terminal" evidence="15">
    <location>
        <begin position="605"/>
        <end position="689"/>
    </location>
</feature>
<evidence type="ECO:0000256" key="13">
    <source>
        <dbReference type="ARBA" id="ARBA00049556"/>
    </source>
</evidence>
<dbReference type="SUPFAM" id="SSF51735">
    <property type="entry name" value="NAD(P)-binding Rossmann-fold domains"/>
    <property type="match status" value="1"/>
</dbReference>
<keyword evidence="10" id="KW-0413">Isomerase</keyword>
<comment type="catalytic activity">
    <reaction evidence="13">
        <text>a (3S)-3-hydroxyacyl-CoA + NAD(+) = a 3-oxoacyl-CoA + NADH + H(+)</text>
        <dbReference type="Rhea" id="RHEA:22432"/>
        <dbReference type="ChEBI" id="CHEBI:15378"/>
        <dbReference type="ChEBI" id="CHEBI:57318"/>
        <dbReference type="ChEBI" id="CHEBI:57540"/>
        <dbReference type="ChEBI" id="CHEBI:57945"/>
        <dbReference type="ChEBI" id="CHEBI:90726"/>
        <dbReference type="EC" id="1.1.1.35"/>
    </reaction>
</comment>
<dbReference type="Gene3D" id="3.90.226.10">
    <property type="entry name" value="2-enoyl-CoA Hydratase, Chain A, domain 1"/>
    <property type="match status" value="1"/>
</dbReference>
<evidence type="ECO:0000313" key="18">
    <source>
        <dbReference type="Proteomes" id="UP000250079"/>
    </source>
</evidence>
<keyword evidence="9" id="KW-0576">Peroxisome</keyword>
<gene>
    <name evidence="17" type="primary">fadB_1</name>
    <name evidence="17" type="ORF">IMCC3135_15265</name>
</gene>
<dbReference type="GO" id="GO:0016853">
    <property type="term" value="F:isomerase activity"/>
    <property type="evidence" value="ECO:0007669"/>
    <property type="project" value="UniProtKB-KW"/>
</dbReference>
<dbReference type="InterPro" id="IPR036291">
    <property type="entry name" value="NAD(P)-bd_dom_sf"/>
</dbReference>